<feature type="region of interest" description="Disordered" evidence="1">
    <location>
        <begin position="723"/>
        <end position="773"/>
    </location>
</feature>
<feature type="compositionally biased region" description="Polar residues" evidence="1">
    <location>
        <begin position="918"/>
        <end position="956"/>
    </location>
</feature>
<feature type="region of interest" description="Disordered" evidence="1">
    <location>
        <begin position="539"/>
        <end position="560"/>
    </location>
</feature>
<feature type="region of interest" description="Disordered" evidence="1">
    <location>
        <begin position="1697"/>
        <end position="1721"/>
    </location>
</feature>
<feature type="compositionally biased region" description="Polar residues" evidence="1">
    <location>
        <begin position="1012"/>
        <end position="1035"/>
    </location>
</feature>
<feature type="region of interest" description="Disordered" evidence="1">
    <location>
        <begin position="469"/>
        <end position="489"/>
    </location>
</feature>
<feature type="compositionally biased region" description="Polar residues" evidence="1">
    <location>
        <begin position="631"/>
        <end position="648"/>
    </location>
</feature>
<feature type="compositionally biased region" description="Basic and acidic residues" evidence="1">
    <location>
        <begin position="13"/>
        <end position="36"/>
    </location>
</feature>
<feature type="compositionally biased region" description="Polar residues" evidence="1">
    <location>
        <begin position="676"/>
        <end position="700"/>
    </location>
</feature>
<dbReference type="PANTHER" id="PTHR34117:SF1">
    <property type="entry name" value="STYLE CELL-CYCLE INHIBITOR 1"/>
    <property type="match status" value="1"/>
</dbReference>
<dbReference type="PANTHER" id="PTHR34117">
    <property type="entry name" value="STYLE CELL-CYCLE INHIBITOR 1"/>
    <property type="match status" value="1"/>
</dbReference>
<feature type="region of interest" description="Disordered" evidence="1">
    <location>
        <begin position="1180"/>
        <end position="1199"/>
    </location>
</feature>
<feature type="compositionally biased region" description="Low complexity" evidence="1">
    <location>
        <begin position="748"/>
        <end position="760"/>
    </location>
</feature>
<feature type="region of interest" description="Disordered" evidence="1">
    <location>
        <begin position="1222"/>
        <end position="1241"/>
    </location>
</feature>
<feature type="region of interest" description="Disordered" evidence="1">
    <location>
        <begin position="1248"/>
        <end position="1276"/>
    </location>
</feature>
<feature type="compositionally biased region" description="Basic and acidic residues" evidence="1">
    <location>
        <begin position="267"/>
        <end position="292"/>
    </location>
</feature>
<feature type="compositionally biased region" description="Acidic residues" evidence="1">
    <location>
        <begin position="539"/>
        <end position="553"/>
    </location>
</feature>
<reference evidence="2" key="2">
    <citation type="journal article" date="2019" name="IMA Fungus">
        <title>Genome sequencing and comparison of five Tilletia species to identify candidate genes for the detection of regulated species infecting wheat.</title>
        <authorList>
            <person name="Nguyen H.D.T."/>
            <person name="Sultana T."/>
            <person name="Kesanakurti P."/>
            <person name="Hambleton S."/>
        </authorList>
    </citation>
    <scope>NUCLEOTIDE SEQUENCE</scope>
    <source>
        <strain evidence="2">DAOMC 236416</strain>
    </source>
</reference>
<evidence type="ECO:0000313" key="3">
    <source>
        <dbReference type="Proteomes" id="UP000077521"/>
    </source>
</evidence>
<feature type="compositionally biased region" description="Low complexity" evidence="1">
    <location>
        <begin position="1516"/>
        <end position="1530"/>
    </location>
</feature>
<feature type="compositionally biased region" description="Low complexity" evidence="1">
    <location>
        <begin position="1308"/>
        <end position="1327"/>
    </location>
</feature>
<feature type="compositionally biased region" description="Basic and acidic residues" evidence="1">
    <location>
        <begin position="222"/>
        <end position="236"/>
    </location>
</feature>
<feature type="compositionally biased region" description="Low complexity" evidence="1">
    <location>
        <begin position="1098"/>
        <end position="1109"/>
    </location>
</feature>
<feature type="region of interest" description="Disordered" evidence="1">
    <location>
        <begin position="1505"/>
        <end position="1593"/>
    </location>
</feature>
<feature type="compositionally biased region" description="Polar residues" evidence="1">
    <location>
        <begin position="1186"/>
        <end position="1199"/>
    </location>
</feature>
<sequence>MGSDTRRRSASPEPRRSRDDNDRRDRDRDRDRKRSGAESSSSRKARSRDDDKSKSHKSHSSRKRNGSDDEDDDGEDVGPKPLAEHDDIDPRIFDLGASAIGEDDFFQKAAEFKYWLRTSRKKYLDEMSSKEARKYFEKFVRRWNGGELEDAFYKGEVRTVGSSAAAQTRHKWGFTSSKLTKAEQDMLEMTRDNVDTLTNANSRGAIEAREAERRAGKGKRMKERDGEAAREAENADRGIGTSANATATKDSGWASRPSSSHPSDAQFNREEDAERERRARQGERRRENRDLREEMDELAPKATGREAFGERKKEVRAAHRSFANRREGDDGFDVDDGVLMGGAVDRSGRGADDYRSALEQRDRASSSRRGGRTNERPAGSRVERNPETGGPPSVMKQKEADTMAMFKAMAQQRFGAVTHRVQVAVATLNTHFSRLSSLTVASESLPALVSHRPSRISKRPSRYHVSLKKPATAPGHPLCPSTTPSRPPTPLNNNIKRPIPNVPSSGTSQQNLGLLLPYSQNMVVPPTLSATVNPTAEVWDNDDDFDFEEDVGGEDGKAGLFGNASANAPLSLRRPASFTSDVDVYEEQGEVGGGAGHSGSSGSGDHHRGPASISGSASSRTSRSGMSSSAHTYRSTDLTDLEGSPSTSLHHHSDPNKYNRANTSGLSPNRAYDTNRPLSTSPTAIENPFQFQGRTSPQSQIGLSEHETDFELGDGVQQLHLAPSTLRKRPSANLWDGETGADGKSGFEPASRSSPSPSHRSLAESDNDGALGDDESEAAELMEDGLDLPESIFGKSDDVPVISLSAANEPPSTKLRAMLDARLRGQHLASTSSPTKAGEALKTSDRLAGGALDFDADTDVVTGLVITDDLDLSPSRLAAKSLSFKTRRSLGYTSANNTVPRSQHEHHRHGISSDRQRPSGSNVKTWTSGPRTQLPTVVLTNSSPASQDRTLHSQRSPPRALSAFSHAPGAGPKAHSTTTTIKGDPFRSPSPTNPATRPTAAKVLGIKNQSLLSPDTVMSSPGFPQTQVTQQQRNKSLVRKRSMPVLSDPNATPSTSSSISTSAALSAVHASIAANTNALSRLMASTASSRAREAETAARLAARASPEAEYLQGLDRSSPVCGSSGSGSSPTAIRLPPPSRPSTPVNGAVRYTLNTGGSRMRRMAAGAAAGAASVAAASGMWDRDTGANSSRPGSANSGRSMYSAITASAAAAKDAARVMRRPARNRNYGTGNELDDFDDLPTNQEAESRFRRTPLRQASNASQMAGVAGDETLKVRPRDLPQLMTSMKDAGATLTKSSGFYGNSNAVAGPSNPRSSSRAGSAASGAATRKRNQRGGANKSKGAGPTLIRNLGGNTTNRSRVVGDMRWNPAMQRWEGNESALRAFDNVINSSSRPALISPLTTSSVSSLVSSSSSLLSPSGGGISMGPILGVGKHGAKGILPLAPSIIAPRLKHTISSPGNMGASITSSFVEPQGSLTGTRIVGDMMFDPVRMCWFSMAGTEEPDVFAGLGDDDDALSSSGEGREGVSSSGRARRGSGLTTGGGWSSGWGGLEGRGGRSSTAPTTDEEDEMSRSVGCSDSGAGATGTMTVPPAPHSAFLDSTTPTGGTMQQQQQQLTLTARRIKSADLLRTVSSVGASSIGAFDSSTITIASTTATSTLLPTFGGAQGSPLLDDDDELRQLCLEAETRHRKEVRGFLPKGATAVPDGGAAVSRSPKSTGGEVDTRSHLYLLQRLAREACP</sequence>
<feature type="region of interest" description="Disordered" evidence="1">
    <location>
        <begin position="1012"/>
        <end position="1058"/>
    </location>
</feature>
<feature type="compositionally biased region" description="Low complexity" evidence="1">
    <location>
        <begin position="1117"/>
        <end position="1129"/>
    </location>
</feature>
<proteinExistence type="predicted"/>
<dbReference type="InterPro" id="IPR044688">
    <property type="entry name" value="SCI-1-like"/>
</dbReference>
<feature type="compositionally biased region" description="Gly residues" evidence="1">
    <location>
        <begin position="590"/>
        <end position="602"/>
    </location>
</feature>
<feature type="region of interest" description="Disordered" evidence="1">
    <location>
        <begin position="1304"/>
        <end position="1360"/>
    </location>
</feature>
<organism evidence="2 3">
    <name type="scientific">Tilletia indica</name>
    <dbReference type="NCBI Taxonomy" id="43049"/>
    <lineage>
        <taxon>Eukaryota</taxon>
        <taxon>Fungi</taxon>
        <taxon>Dikarya</taxon>
        <taxon>Basidiomycota</taxon>
        <taxon>Ustilaginomycotina</taxon>
        <taxon>Exobasidiomycetes</taxon>
        <taxon>Tilletiales</taxon>
        <taxon>Tilletiaceae</taxon>
        <taxon>Tilletia</taxon>
    </lineage>
</organism>
<feature type="region of interest" description="Disordered" evidence="1">
    <location>
        <begin position="1"/>
        <end position="89"/>
    </location>
</feature>
<evidence type="ECO:0000313" key="2">
    <source>
        <dbReference type="EMBL" id="KAE8259870.1"/>
    </source>
</evidence>
<feature type="region of interest" description="Disordered" evidence="1">
    <location>
        <begin position="192"/>
        <end position="396"/>
    </location>
</feature>
<comment type="caution">
    <text evidence="2">The sequence shown here is derived from an EMBL/GenBank/DDBJ whole genome shotgun (WGS) entry which is preliminary data.</text>
</comment>
<accession>A0A177TKH8</accession>
<reference evidence="2" key="1">
    <citation type="submission" date="2016-04" db="EMBL/GenBank/DDBJ databases">
        <authorList>
            <person name="Nguyen H.D."/>
            <person name="Samba Siva P."/>
            <person name="Cullis J."/>
            <person name="Levesque C.A."/>
            <person name="Hambleton S."/>
        </authorList>
    </citation>
    <scope>NUCLEOTIDE SEQUENCE</scope>
    <source>
        <strain evidence="2">DAOMC 236416</strain>
    </source>
</reference>
<feature type="region of interest" description="Disordered" evidence="1">
    <location>
        <begin position="893"/>
        <end position="998"/>
    </location>
</feature>
<feature type="compositionally biased region" description="Basic and acidic residues" evidence="1">
    <location>
        <begin position="346"/>
        <end position="365"/>
    </location>
</feature>
<keyword evidence="3" id="KW-1185">Reference proteome</keyword>
<feature type="compositionally biased region" description="Low complexity" evidence="1">
    <location>
        <begin position="610"/>
        <end position="630"/>
    </location>
</feature>
<evidence type="ECO:0000256" key="1">
    <source>
        <dbReference type="SAM" id="MobiDB-lite"/>
    </source>
</evidence>
<feature type="compositionally biased region" description="Basic and acidic residues" evidence="1">
    <location>
        <begin position="303"/>
        <end position="317"/>
    </location>
</feature>
<protein>
    <submittedName>
        <fullName evidence="2">Uncharacterized protein</fullName>
    </submittedName>
</protein>
<feature type="compositionally biased region" description="Gly residues" evidence="1">
    <location>
        <begin position="1538"/>
        <end position="1553"/>
    </location>
</feature>
<gene>
    <name evidence="2" type="ORF">A4X13_0g722</name>
</gene>
<feature type="compositionally biased region" description="Basic residues" evidence="1">
    <location>
        <begin position="54"/>
        <end position="64"/>
    </location>
</feature>
<name>A0A177TKH8_9BASI</name>
<feature type="compositionally biased region" description="Polar residues" evidence="1">
    <location>
        <begin position="256"/>
        <end position="266"/>
    </location>
</feature>
<feature type="region of interest" description="Disordered" evidence="1">
    <location>
        <begin position="1098"/>
        <end position="1149"/>
    </location>
</feature>
<dbReference type="EMBL" id="LWDF02000024">
    <property type="protein sequence ID" value="KAE8259870.1"/>
    <property type="molecule type" value="Genomic_DNA"/>
</dbReference>
<feature type="compositionally biased region" description="Basic and acidic residues" evidence="1">
    <location>
        <begin position="206"/>
        <end position="215"/>
    </location>
</feature>
<feature type="region of interest" description="Disordered" evidence="1">
    <location>
        <begin position="588"/>
        <end position="700"/>
    </location>
</feature>
<dbReference type="Proteomes" id="UP000077521">
    <property type="component" value="Unassembled WGS sequence"/>
</dbReference>